<proteinExistence type="predicted"/>
<dbReference type="SUPFAM" id="SSF55781">
    <property type="entry name" value="GAF domain-like"/>
    <property type="match status" value="1"/>
</dbReference>
<gene>
    <name evidence="15" type="ORF">K0T92_10905</name>
</gene>
<dbReference type="Gene3D" id="1.20.120.620">
    <property type="entry name" value="Backbone structure of the membrane domain of e. Coli histidine kinase receptor kdpd"/>
    <property type="match status" value="1"/>
</dbReference>
<dbReference type="EMBL" id="JAHZIJ010000006">
    <property type="protein sequence ID" value="MBW7475256.1"/>
    <property type="molecule type" value="Genomic_DNA"/>
</dbReference>
<evidence type="ECO:0000256" key="1">
    <source>
        <dbReference type="ARBA" id="ARBA00000085"/>
    </source>
</evidence>
<evidence type="ECO:0000256" key="4">
    <source>
        <dbReference type="ARBA" id="ARBA00022553"/>
    </source>
</evidence>
<dbReference type="PRINTS" id="PR00344">
    <property type="entry name" value="BCTRLSENSOR"/>
</dbReference>
<dbReference type="InterPro" id="IPR004358">
    <property type="entry name" value="Sig_transdc_His_kin-like_C"/>
</dbReference>
<feature type="transmembrane region" description="Helical" evidence="13">
    <location>
        <begin position="37"/>
        <end position="55"/>
    </location>
</feature>
<dbReference type="Pfam" id="PF00512">
    <property type="entry name" value="HisKA"/>
    <property type="match status" value="1"/>
</dbReference>
<dbReference type="InterPro" id="IPR036097">
    <property type="entry name" value="HisK_dim/P_sf"/>
</dbReference>
<evidence type="ECO:0000256" key="3">
    <source>
        <dbReference type="ARBA" id="ARBA00012438"/>
    </source>
</evidence>
<dbReference type="Pfam" id="PF13493">
    <property type="entry name" value="DUF4118"/>
    <property type="match status" value="1"/>
</dbReference>
<organism evidence="15 16">
    <name type="scientific">Paenibacillus oenotherae</name>
    <dbReference type="NCBI Taxonomy" id="1435645"/>
    <lineage>
        <taxon>Bacteria</taxon>
        <taxon>Bacillati</taxon>
        <taxon>Bacillota</taxon>
        <taxon>Bacilli</taxon>
        <taxon>Bacillales</taxon>
        <taxon>Paenibacillaceae</taxon>
        <taxon>Paenibacillus</taxon>
    </lineage>
</organism>
<evidence type="ECO:0000256" key="5">
    <source>
        <dbReference type="ARBA" id="ARBA00022679"/>
    </source>
</evidence>
<keyword evidence="6 13" id="KW-0812">Transmembrane</keyword>
<dbReference type="InterPro" id="IPR003018">
    <property type="entry name" value="GAF"/>
</dbReference>
<dbReference type="PROSITE" id="PS50109">
    <property type="entry name" value="HIS_KIN"/>
    <property type="match status" value="1"/>
</dbReference>
<dbReference type="InterPro" id="IPR029016">
    <property type="entry name" value="GAF-like_dom_sf"/>
</dbReference>
<feature type="domain" description="Histidine kinase" evidence="14">
    <location>
        <begin position="287"/>
        <end position="502"/>
    </location>
</feature>
<dbReference type="RefSeq" id="WP_219872505.1">
    <property type="nucleotide sequence ID" value="NZ_JAHZIJ010000006.1"/>
</dbReference>
<dbReference type="Gene3D" id="3.30.565.10">
    <property type="entry name" value="Histidine kinase-like ATPase, C-terminal domain"/>
    <property type="match status" value="1"/>
</dbReference>
<keyword evidence="12 13" id="KW-0472">Membrane</keyword>
<reference evidence="15 16" key="1">
    <citation type="submission" date="2021-07" db="EMBL/GenBank/DDBJ databases">
        <title>Paenibacillus radiodurans sp. nov., isolated from the southeastern edge of Tengger Desert.</title>
        <authorList>
            <person name="Zhang G."/>
        </authorList>
    </citation>
    <scope>NUCLEOTIDE SEQUENCE [LARGE SCALE GENOMIC DNA]</scope>
    <source>
        <strain evidence="15 16">DT7-4</strain>
    </source>
</reference>
<dbReference type="PANTHER" id="PTHR45569:SF1">
    <property type="entry name" value="SENSOR PROTEIN KDPD"/>
    <property type="match status" value="1"/>
</dbReference>
<dbReference type="Pfam" id="PF02518">
    <property type="entry name" value="HATPase_c"/>
    <property type="match status" value="1"/>
</dbReference>
<feature type="transmembrane region" description="Helical" evidence="13">
    <location>
        <begin position="12"/>
        <end position="31"/>
    </location>
</feature>
<dbReference type="InterPro" id="IPR025201">
    <property type="entry name" value="KdpD_TM"/>
</dbReference>
<dbReference type="InterPro" id="IPR052023">
    <property type="entry name" value="Histidine_kinase_KdpD"/>
</dbReference>
<dbReference type="PANTHER" id="PTHR45569">
    <property type="entry name" value="SENSOR PROTEIN KDPD"/>
    <property type="match status" value="1"/>
</dbReference>
<keyword evidence="7" id="KW-0547">Nucleotide-binding</keyword>
<dbReference type="InterPro" id="IPR038318">
    <property type="entry name" value="KdpD_sf"/>
</dbReference>
<evidence type="ECO:0000256" key="12">
    <source>
        <dbReference type="ARBA" id="ARBA00023136"/>
    </source>
</evidence>
<evidence type="ECO:0000256" key="11">
    <source>
        <dbReference type="ARBA" id="ARBA00023012"/>
    </source>
</evidence>
<dbReference type="InterPro" id="IPR036890">
    <property type="entry name" value="HATPase_C_sf"/>
</dbReference>
<dbReference type="InterPro" id="IPR003594">
    <property type="entry name" value="HATPase_dom"/>
</dbReference>
<evidence type="ECO:0000256" key="8">
    <source>
        <dbReference type="ARBA" id="ARBA00022777"/>
    </source>
</evidence>
<dbReference type="InterPro" id="IPR005467">
    <property type="entry name" value="His_kinase_dom"/>
</dbReference>
<comment type="caution">
    <text evidence="15">The sequence shown here is derived from an EMBL/GenBank/DDBJ whole genome shotgun (WGS) entry which is preliminary data.</text>
</comment>
<dbReference type="InterPro" id="IPR003661">
    <property type="entry name" value="HisK_dim/P_dom"/>
</dbReference>
<dbReference type="SUPFAM" id="SSF47384">
    <property type="entry name" value="Homodimeric domain of signal transducing histidine kinase"/>
    <property type="match status" value="1"/>
</dbReference>
<keyword evidence="11" id="KW-0902">Two-component regulatory system</keyword>
<keyword evidence="8" id="KW-0418">Kinase</keyword>
<evidence type="ECO:0000313" key="16">
    <source>
        <dbReference type="Proteomes" id="UP000812277"/>
    </source>
</evidence>
<dbReference type="Gene3D" id="3.30.450.40">
    <property type="match status" value="1"/>
</dbReference>
<dbReference type="SMART" id="SM00387">
    <property type="entry name" value="HATPase_c"/>
    <property type="match status" value="1"/>
</dbReference>
<evidence type="ECO:0000313" key="15">
    <source>
        <dbReference type="EMBL" id="MBW7475256.1"/>
    </source>
</evidence>
<dbReference type="Pfam" id="PF13492">
    <property type="entry name" value="GAF_3"/>
    <property type="match status" value="1"/>
</dbReference>
<evidence type="ECO:0000256" key="10">
    <source>
        <dbReference type="ARBA" id="ARBA00022989"/>
    </source>
</evidence>
<dbReference type="CDD" id="cd00075">
    <property type="entry name" value="HATPase"/>
    <property type="match status" value="1"/>
</dbReference>
<accession>A0ABS7D5Z5</accession>
<name>A0ABS7D5Z5_9BACL</name>
<dbReference type="Gene3D" id="1.10.287.130">
    <property type="match status" value="1"/>
</dbReference>
<dbReference type="EC" id="2.7.13.3" evidence="3"/>
<protein>
    <recommendedName>
        <fullName evidence="3">histidine kinase</fullName>
        <ecNumber evidence="3">2.7.13.3</ecNumber>
    </recommendedName>
</protein>
<keyword evidence="9" id="KW-0067">ATP-binding</keyword>
<keyword evidence="5" id="KW-0808">Transferase</keyword>
<evidence type="ECO:0000256" key="7">
    <source>
        <dbReference type="ARBA" id="ARBA00022741"/>
    </source>
</evidence>
<dbReference type="SMART" id="SM00388">
    <property type="entry name" value="HisKA"/>
    <property type="match status" value="1"/>
</dbReference>
<comment type="subcellular location">
    <subcellularLocation>
        <location evidence="2">Membrane</location>
        <topology evidence="2">Multi-pass membrane protein</topology>
    </subcellularLocation>
</comment>
<dbReference type="CDD" id="cd00082">
    <property type="entry name" value="HisKA"/>
    <property type="match status" value="1"/>
</dbReference>
<evidence type="ECO:0000256" key="9">
    <source>
        <dbReference type="ARBA" id="ARBA00022840"/>
    </source>
</evidence>
<keyword evidence="16" id="KW-1185">Reference proteome</keyword>
<keyword evidence="10 13" id="KW-1133">Transmembrane helix</keyword>
<evidence type="ECO:0000256" key="6">
    <source>
        <dbReference type="ARBA" id="ARBA00022692"/>
    </source>
</evidence>
<keyword evidence="4" id="KW-0597">Phosphoprotein</keyword>
<feature type="transmembrane region" description="Helical" evidence="13">
    <location>
        <begin position="89"/>
        <end position="107"/>
    </location>
</feature>
<dbReference type="SUPFAM" id="SSF55874">
    <property type="entry name" value="ATPase domain of HSP90 chaperone/DNA topoisomerase II/histidine kinase"/>
    <property type="match status" value="1"/>
</dbReference>
<evidence type="ECO:0000256" key="2">
    <source>
        <dbReference type="ARBA" id="ARBA00004141"/>
    </source>
</evidence>
<sequence length="519" mass="57098">MRKLRLIGLKWAPYWGITLLIAAMTASMYAIGLALDLVNIALLFLLPVLLSAVLWGMRSAIYTAVLGALSFDFFFVSPVLSFIVSDLRYLISFGVYLAVAILTAHLAERLKRQLLYSKQREAHTAALYELSKQMSDMNDIHSLLENVSNHVAQIIGTEIAIYLPDNKHRLVLSHHSGMHNEWGQGEAEKVMAKLAFDYGEAIGNGSGTIREAPGCYLPLRTESHVHGVLAIQVEKLENGVTSEQQQMLEAICGLAASAIDRVKLADEARMAQLTIESERLRTAILDSVSHELRTPLAAIIGSATGLIEGGHLFSPEDRQELLMTVRDGALRMNRLVMNLLSMAKLESGMPRLRHNWCDAVDLIGVALAQVRDFQQHRRIQVKLPEEVPMLLGDEILLEQVLVNVLSNAIKYSPDHSEININVSVEGLCLAIAIADQGIGLDDDEYERIFDKFYRSPATRHVTGTGLGLAICKGIMELHSGTIAGRRNEPRGTVITITLPIPATNELATVHESSHGGSRV</sequence>
<dbReference type="Proteomes" id="UP000812277">
    <property type="component" value="Unassembled WGS sequence"/>
</dbReference>
<evidence type="ECO:0000256" key="13">
    <source>
        <dbReference type="SAM" id="Phobius"/>
    </source>
</evidence>
<comment type="catalytic activity">
    <reaction evidence="1">
        <text>ATP + protein L-histidine = ADP + protein N-phospho-L-histidine.</text>
        <dbReference type="EC" id="2.7.13.3"/>
    </reaction>
</comment>
<evidence type="ECO:0000259" key="14">
    <source>
        <dbReference type="PROSITE" id="PS50109"/>
    </source>
</evidence>
<feature type="transmembrane region" description="Helical" evidence="13">
    <location>
        <begin position="62"/>
        <end position="83"/>
    </location>
</feature>